<feature type="transmembrane region" description="Helical" evidence="8">
    <location>
        <begin position="254"/>
        <end position="272"/>
    </location>
</feature>
<feature type="transmembrane region" description="Helical" evidence="8">
    <location>
        <begin position="279"/>
        <end position="298"/>
    </location>
</feature>
<evidence type="ECO:0000256" key="2">
    <source>
        <dbReference type="ARBA" id="ARBA00010145"/>
    </source>
</evidence>
<feature type="transmembrane region" description="Helical" evidence="8">
    <location>
        <begin position="90"/>
        <end position="113"/>
    </location>
</feature>
<evidence type="ECO:0000313" key="10">
    <source>
        <dbReference type="Proteomes" id="UP000000939"/>
    </source>
</evidence>
<keyword evidence="7 8" id="KW-0472">Membrane</keyword>
<feature type="transmembrane region" description="Helical" evidence="8">
    <location>
        <begin position="218"/>
        <end position="242"/>
    </location>
</feature>
<dbReference type="KEGG" id="ant:Arnit_1020"/>
<dbReference type="OrthoDB" id="9786183at2"/>
<proteinExistence type="inferred from homology"/>
<protein>
    <submittedName>
        <fullName evidence="9">Auxin Efflux Carrier</fullName>
    </submittedName>
</protein>
<feature type="transmembrane region" description="Helical" evidence="8">
    <location>
        <begin position="30"/>
        <end position="51"/>
    </location>
</feature>
<accession>D5V3A1</accession>
<dbReference type="Gene3D" id="1.20.1530.20">
    <property type="match status" value="1"/>
</dbReference>
<keyword evidence="6 8" id="KW-1133">Transmembrane helix</keyword>
<feature type="transmembrane region" description="Helical" evidence="8">
    <location>
        <begin position="155"/>
        <end position="176"/>
    </location>
</feature>
<dbReference type="RefSeq" id="WP_013134828.1">
    <property type="nucleotide sequence ID" value="NC_014166.1"/>
</dbReference>
<organism evidence="9 10">
    <name type="scientific">Arcobacter nitrofigilis (strain ATCC 33309 / DSM 7299 / CCUG 15893 / LMG 7604 / NCTC 12251 / CI)</name>
    <name type="common">Campylobacter nitrofigilis</name>
    <dbReference type="NCBI Taxonomy" id="572480"/>
    <lineage>
        <taxon>Bacteria</taxon>
        <taxon>Pseudomonadati</taxon>
        <taxon>Campylobacterota</taxon>
        <taxon>Epsilonproteobacteria</taxon>
        <taxon>Campylobacterales</taxon>
        <taxon>Arcobacteraceae</taxon>
        <taxon>Arcobacter</taxon>
    </lineage>
</organism>
<dbReference type="PANTHER" id="PTHR36838">
    <property type="entry name" value="AUXIN EFFLUX CARRIER FAMILY PROTEIN"/>
    <property type="match status" value="1"/>
</dbReference>
<evidence type="ECO:0000256" key="3">
    <source>
        <dbReference type="ARBA" id="ARBA00022448"/>
    </source>
</evidence>
<sequence length="299" mass="32713">MENFILIILCIGLGYLFQILKAFSDNTPEILNKFVIYISMPAMILLEIPTMKISLTMIIPIVIAWSVMSITAVITFYVSRWLEFTREVTGALMLVTVLGNTSFLGIPLINAYYGQEAMAYLLIYDQLGTFIFLISYATFVLTLYSGSGKTNFKIITIKVVTFPPFLSLIVGLLLMGTTLSPMVIHILKIFSNTIVPLVLVAVGLQLQFKIPAHDIKPFFVSSFIKLIIGPAIAFAICFIFGWSGLAAKVSIIEAAMPAMITAGAMASMAGLAPRLCSAIVGYGIIFSFATTGALYYLMQ</sequence>
<feature type="transmembrane region" description="Helical" evidence="8">
    <location>
        <begin position="182"/>
        <end position="206"/>
    </location>
</feature>
<keyword evidence="4" id="KW-1003">Cell membrane</keyword>
<feature type="transmembrane region" description="Helical" evidence="8">
    <location>
        <begin position="119"/>
        <end position="143"/>
    </location>
</feature>
<keyword evidence="10" id="KW-1185">Reference proteome</keyword>
<evidence type="ECO:0000256" key="1">
    <source>
        <dbReference type="ARBA" id="ARBA00004651"/>
    </source>
</evidence>
<dbReference type="EMBL" id="CP001999">
    <property type="protein sequence ID" value="ADG92683.1"/>
    <property type="molecule type" value="Genomic_DNA"/>
</dbReference>
<name>D5V3A1_ARCNC</name>
<dbReference type="Proteomes" id="UP000000939">
    <property type="component" value="Chromosome"/>
</dbReference>
<comment type="similarity">
    <text evidence="2">Belongs to the auxin efflux carrier (TC 2.A.69) family.</text>
</comment>
<dbReference type="eggNOG" id="COG0679">
    <property type="taxonomic scope" value="Bacteria"/>
</dbReference>
<dbReference type="InterPro" id="IPR004776">
    <property type="entry name" value="Mem_transp_PIN-like"/>
</dbReference>
<evidence type="ECO:0000256" key="6">
    <source>
        <dbReference type="ARBA" id="ARBA00022989"/>
    </source>
</evidence>
<keyword evidence="3" id="KW-0813">Transport</keyword>
<feature type="transmembrane region" description="Helical" evidence="8">
    <location>
        <begin position="57"/>
        <end position="78"/>
    </location>
</feature>
<evidence type="ECO:0000256" key="5">
    <source>
        <dbReference type="ARBA" id="ARBA00022692"/>
    </source>
</evidence>
<reference evidence="9 10" key="1">
    <citation type="journal article" date="2010" name="Stand. Genomic Sci.">
        <title>Complete genome sequence of Arcobacter nitrofigilis type strain (CI).</title>
        <authorList>
            <person name="Pati A."/>
            <person name="Gronow S."/>
            <person name="Lapidus A."/>
            <person name="Copeland A."/>
            <person name="Glavina Del Rio T."/>
            <person name="Nolan M."/>
            <person name="Lucas S."/>
            <person name="Tice H."/>
            <person name="Cheng J.F."/>
            <person name="Han C."/>
            <person name="Chertkov O."/>
            <person name="Bruce D."/>
            <person name="Tapia R."/>
            <person name="Goodwin L."/>
            <person name="Pitluck S."/>
            <person name="Liolios K."/>
            <person name="Ivanova N."/>
            <person name="Mavromatis K."/>
            <person name="Chen A."/>
            <person name="Palaniappan K."/>
            <person name="Land M."/>
            <person name="Hauser L."/>
            <person name="Chang Y.J."/>
            <person name="Jeffries C.D."/>
            <person name="Detter J.C."/>
            <person name="Rohde M."/>
            <person name="Goker M."/>
            <person name="Bristow J."/>
            <person name="Eisen J.A."/>
            <person name="Markowitz V."/>
            <person name="Hugenholtz P."/>
            <person name="Klenk H.P."/>
            <person name="Kyrpides N.C."/>
        </authorList>
    </citation>
    <scope>NUCLEOTIDE SEQUENCE [LARGE SCALE GENOMIC DNA]</scope>
    <source>
        <strain evidence="10">ATCC 33309 / DSM 7299 / CCUG 15893 / LMG 7604 / NCTC 12251 / CI</strain>
    </source>
</reference>
<evidence type="ECO:0000313" key="9">
    <source>
        <dbReference type="EMBL" id="ADG92683.1"/>
    </source>
</evidence>
<dbReference type="Pfam" id="PF03547">
    <property type="entry name" value="Mem_trans"/>
    <property type="match status" value="1"/>
</dbReference>
<dbReference type="GO" id="GO:0055085">
    <property type="term" value="P:transmembrane transport"/>
    <property type="evidence" value="ECO:0007669"/>
    <property type="project" value="InterPro"/>
</dbReference>
<keyword evidence="5 8" id="KW-0812">Transmembrane</keyword>
<evidence type="ECO:0000256" key="4">
    <source>
        <dbReference type="ARBA" id="ARBA00022475"/>
    </source>
</evidence>
<evidence type="ECO:0000256" key="7">
    <source>
        <dbReference type="ARBA" id="ARBA00023136"/>
    </source>
</evidence>
<gene>
    <name evidence="9" type="ordered locus">Arnit_1020</name>
</gene>
<evidence type="ECO:0000256" key="8">
    <source>
        <dbReference type="SAM" id="Phobius"/>
    </source>
</evidence>
<dbReference type="GO" id="GO:0005886">
    <property type="term" value="C:plasma membrane"/>
    <property type="evidence" value="ECO:0007669"/>
    <property type="project" value="UniProtKB-SubCell"/>
</dbReference>
<dbReference type="HOGENOM" id="CLU_056175_5_0_7"/>
<dbReference type="STRING" id="572480.Arnit_1020"/>
<feature type="transmembrane region" description="Helical" evidence="8">
    <location>
        <begin position="6"/>
        <end position="23"/>
    </location>
</feature>
<dbReference type="AlphaFoldDB" id="D5V3A1"/>
<comment type="subcellular location">
    <subcellularLocation>
        <location evidence="1">Cell membrane</location>
        <topology evidence="1">Multi-pass membrane protein</topology>
    </subcellularLocation>
</comment>
<dbReference type="InterPro" id="IPR038770">
    <property type="entry name" value="Na+/solute_symporter_sf"/>
</dbReference>
<dbReference type="PANTHER" id="PTHR36838:SF1">
    <property type="entry name" value="SLR1864 PROTEIN"/>
    <property type="match status" value="1"/>
</dbReference>